<evidence type="ECO:0000256" key="3">
    <source>
        <dbReference type="ARBA" id="ARBA00022670"/>
    </source>
</evidence>
<dbReference type="PANTHER" id="PTHR12947:SF18">
    <property type="entry name" value="AMSH-LIKE UBIQUITIN THIOESTERASE 3"/>
    <property type="match status" value="1"/>
</dbReference>
<evidence type="ECO:0000256" key="4">
    <source>
        <dbReference type="ARBA" id="ARBA00022723"/>
    </source>
</evidence>
<dbReference type="InterPro" id="IPR044098">
    <property type="entry name" value="STAMBP/STALP-like_MPN"/>
</dbReference>
<dbReference type="InterPro" id="IPR000555">
    <property type="entry name" value="JAMM/MPN+_dom"/>
</dbReference>
<dbReference type="STRING" id="3988.B9RZL9"/>
<keyword evidence="4" id="KW-0479">Metal-binding</keyword>
<dbReference type="CDD" id="cd08066">
    <property type="entry name" value="MPN_AMSH_like"/>
    <property type="match status" value="1"/>
</dbReference>
<dbReference type="GO" id="GO:0101005">
    <property type="term" value="F:deubiquitinase activity"/>
    <property type="evidence" value="ECO:0000318"/>
    <property type="project" value="GO_Central"/>
</dbReference>
<dbReference type="GO" id="GO:0046872">
    <property type="term" value="F:metal ion binding"/>
    <property type="evidence" value="ECO:0007669"/>
    <property type="project" value="UniProtKB-KW"/>
</dbReference>
<comment type="cofactor">
    <cofactor evidence="1">
        <name>Zn(2+)</name>
        <dbReference type="ChEBI" id="CHEBI:29105"/>
    </cofactor>
</comment>
<dbReference type="AlphaFoldDB" id="B9RZL9"/>
<evidence type="ECO:0000256" key="6">
    <source>
        <dbReference type="ARBA" id="ARBA00022801"/>
    </source>
</evidence>
<dbReference type="GO" id="GO:0016020">
    <property type="term" value="C:membrane"/>
    <property type="evidence" value="ECO:0000318"/>
    <property type="project" value="GO_Central"/>
</dbReference>
<dbReference type="MEROPS" id="M67.A04"/>
<dbReference type="PANTHER" id="PTHR12947">
    <property type="entry name" value="AMSH-LIKE PROTEASE"/>
    <property type="match status" value="1"/>
</dbReference>
<keyword evidence="7" id="KW-0862">Zinc</keyword>
<dbReference type="SMART" id="SM00232">
    <property type="entry name" value="JAB_MPN"/>
    <property type="match status" value="1"/>
</dbReference>
<dbReference type="EMBL" id="EQ973835">
    <property type="protein sequence ID" value="EEF43052.1"/>
    <property type="molecule type" value="Genomic_DNA"/>
</dbReference>
<evidence type="ECO:0000256" key="1">
    <source>
        <dbReference type="ARBA" id="ARBA00001947"/>
    </source>
</evidence>
<evidence type="ECO:0000256" key="5">
    <source>
        <dbReference type="ARBA" id="ARBA00022786"/>
    </source>
</evidence>
<protein>
    <submittedName>
        <fullName evidence="11">Amsh, putative</fullName>
    </submittedName>
</protein>
<dbReference type="GO" id="GO:0061578">
    <property type="term" value="F:K63-linked deubiquitinase activity"/>
    <property type="evidence" value="ECO:0007669"/>
    <property type="project" value="InterPro"/>
</dbReference>
<keyword evidence="8" id="KW-0482">Metalloprotease</keyword>
<accession>B9RZL9</accession>
<organism evidence="11 12">
    <name type="scientific">Ricinus communis</name>
    <name type="common">Castor bean</name>
    <dbReference type="NCBI Taxonomy" id="3988"/>
    <lineage>
        <taxon>Eukaryota</taxon>
        <taxon>Viridiplantae</taxon>
        <taxon>Streptophyta</taxon>
        <taxon>Embryophyta</taxon>
        <taxon>Tracheophyta</taxon>
        <taxon>Spermatophyta</taxon>
        <taxon>Magnoliopsida</taxon>
        <taxon>eudicotyledons</taxon>
        <taxon>Gunneridae</taxon>
        <taxon>Pentapetalae</taxon>
        <taxon>rosids</taxon>
        <taxon>fabids</taxon>
        <taxon>Malpighiales</taxon>
        <taxon>Euphorbiaceae</taxon>
        <taxon>Acalyphoideae</taxon>
        <taxon>Acalypheae</taxon>
        <taxon>Ricinus</taxon>
    </lineage>
</organism>
<gene>
    <name evidence="11" type="ORF">RCOM_0999770</name>
</gene>
<evidence type="ECO:0000259" key="10">
    <source>
        <dbReference type="PROSITE" id="PS50249"/>
    </source>
</evidence>
<keyword evidence="5" id="KW-0833">Ubl conjugation pathway</keyword>
<feature type="region of interest" description="Disordered" evidence="9">
    <location>
        <begin position="309"/>
        <end position="334"/>
    </location>
</feature>
<dbReference type="InterPro" id="IPR015063">
    <property type="entry name" value="USP8_dimer"/>
</dbReference>
<evidence type="ECO:0000313" key="11">
    <source>
        <dbReference type="EMBL" id="EEF43052.1"/>
    </source>
</evidence>
<keyword evidence="12" id="KW-1185">Reference proteome</keyword>
<keyword evidence="3" id="KW-0645">Protease</keyword>
<dbReference type="PROSITE" id="PS50249">
    <property type="entry name" value="MPN"/>
    <property type="match status" value="1"/>
</dbReference>
<name>B9RZL9_RICCO</name>
<dbReference type="MEROPS" id="M67.A06"/>
<dbReference type="GO" id="GO:0070536">
    <property type="term" value="P:protein K63-linked deubiquitination"/>
    <property type="evidence" value="ECO:0007669"/>
    <property type="project" value="InterPro"/>
</dbReference>
<dbReference type="Gene3D" id="3.40.140.10">
    <property type="entry name" value="Cytidine Deaminase, domain 2"/>
    <property type="match status" value="1"/>
</dbReference>
<dbReference type="Pfam" id="PF08969">
    <property type="entry name" value="USP8_dimer"/>
    <property type="match status" value="1"/>
</dbReference>
<dbReference type="Gene3D" id="1.20.58.80">
    <property type="entry name" value="Phosphotransferase system, lactose/cellobiose-type IIA subunit"/>
    <property type="match status" value="1"/>
</dbReference>
<dbReference type="GO" id="GO:0032511">
    <property type="term" value="P:late endosome to vacuole transport via multivesicular body sorting pathway"/>
    <property type="evidence" value="ECO:0000318"/>
    <property type="project" value="GO_Central"/>
</dbReference>
<proteinExistence type="inferred from homology"/>
<dbReference type="FunCoup" id="B9RZL9">
    <property type="interactions" value="1452"/>
</dbReference>
<evidence type="ECO:0000313" key="12">
    <source>
        <dbReference type="Proteomes" id="UP000008311"/>
    </source>
</evidence>
<dbReference type="SUPFAM" id="SSF102712">
    <property type="entry name" value="JAB1/MPN domain"/>
    <property type="match status" value="1"/>
</dbReference>
<evidence type="ECO:0000256" key="7">
    <source>
        <dbReference type="ARBA" id="ARBA00022833"/>
    </source>
</evidence>
<dbReference type="InParanoid" id="B9RZL9"/>
<dbReference type="eggNOG" id="KOG2880">
    <property type="taxonomic scope" value="Eukaryota"/>
</dbReference>
<feature type="domain" description="MPN" evidence="10">
    <location>
        <begin position="339"/>
        <end position="456"/>
    </location>
</feature>
<reference evidence="12" key="1">
    <citation type="journal article" date="2010" name="Nat. Biotechnol.">
        <title>Draft genome sequence of the oilseed species Ricinus communis.</title>
        <authorList>
            <person name="Chan A.P."/>
            <person name="Crabtree J."/>
            <person name="Zhao Q."/>
            <person name="Lorenzi H."/>
            <person name="Orvis J."/>
            <person name="Puiu D."/>
            <person name="Melake-Berhan A."/>
            <person name="Jones K.M."/>
            <person name="Redman J."/>
            <person name="Chen G."/>
            <person name="Cahoon E.B."/>
            <person name="Gedil M."/>
            <person name="Stanke M."/>
            <person name="Haas B.J."/>
            <person name="Wortman J.R."/>
            <person name="Fraser-Liggett C.M."/>
            <person name="Ravel J."/>
            <person name="Rabinowicz P.D."/>
        </authorList>
    </citation>
    <scope>NUCLEOTIDE SEQUENCE [LARGE SCALE GENOMIC DNA]</scope>
    <source>
        <strain evidence="12">cv. Hale</strain>
    </source>
</reference>
<dbReference type="GO" id="GO:0140492">
    <property type="term" value="F:metal-dependent deubiquitinase activity"/>
    <property type="evidence" value="ECO:0007669"/>
    <property type="project" value="InterPro"/>
</dbReference>
<evidence type="ECO:0000256" key="9">
    <source>
        <dbReference type="SAM" id="MobiDB-lite"/>
    </source>
</evidence>
<dbReference type="InterPro" id="IPR037518">
    <property type="entry name" value="MPN"/>
</dbReference>
<dbReference type="Pfam" id="PF01398">
    <property type="entry name" value="JAB"/>
    <property type="match status" value="1"/>
</dbReference>
<dbReference type="GO" id="GO:0006508">
    <property type="term" value="P:proteolysis"/>
    <property type="evidence" value="ECO:0007669"/>
    <property type="project" value="UniProtKB-KW"/>
</dbReference>
<sequence length="456" mass="51360">MKINVNEIARKVEVDNRIPLRYYYRIADNLLRQANIHREEKNIVDLYIILLRFSSLVSETIPFHKDYHVSLPKERVAYIKSLLGVLNELESLKPVFHRRVEEINNAFARTQLCELDGPERLSCDSEPSPSEYPLVNRTSYTNTNVKRPYGVALQSSWKYDNNNTQVSSSNSLPIDKQLNKLSISLPLPKQETLSKHSILGPNGLRGQWRGPTAQIKVQYPNYADLTSSEDSSLNQAGLYDIALNDNNSGGVGSTMESVLSLDDGIWPRPAEESIPALIHEAREDPFQFVGIRQPSPPPVLAQVQQEFSPIPPSKVADPRPGPAKPSQDGIHNSNSYQHLHVPVNMMEDFLRLARANTKKNLETCGVLAGSLKNRVFQITTLIIPKQESTSDSCQTINEEEIFEVQDRLALFPLGWIHTHPSQTCFMSSVDLHTHYSYQIMLPEAIAIVMAPTDTSR</sequence>
<evidence type="ECO:0000256" key="8">
    <source>
        <dbReference type="ARBA" id="ARBA00023049"/>
    </source>
</evidence>
<keyword evidence="6" id="KW-0378">Hydrolase</keyword>
<evidence type="ECO:0000256" key="2">
    <source>
        <dbReference type="ARBA" id="ARBA00010981"/>
    </source>
</evidence>
<dbReference type="GO" id="GO:0005768">
    <property type="term" value="C:endosome"/>
    <property type="evidence" value="ECO:0000318"/>
    <property type="project" value="GO_Central"/>
</dbReference>
<dbReference type="Proteomes" id="UP000008311">
    <property type="component" value="Unassembled WGS sequence"/>
</dbReference>
<comment type="similarity">
    <text evidence="2">Belongs to the peptidase M67C family.</text>
</comment>